<organism evidence="3 4">
    <name type="scientific">Halopseudomonas bauzanensis</name>
    <dbReference type="NCBI Taxonomy" id="653930"/>
    <lineage>
        <taxon>Bacteria</taxon>
        <taxon>Pseudomonadati</taxon>
        <taxon>Pseudomonadota</taxon>
        <taxon>Gammaproteobacteria</taxon>
        <taxon>Pseudomonadales</taxon>
        <taxon>Pseudomonadaceae</taxon>
        <taxon>Halopseudomonas</taxon>
    </lineage>
</organism>
<evidence type="ECO:0000256" key="1">
    <source>
        <dbReference type="ARBA" id="ARBA00009580"/>
    </source>
</evidence>
<accession>A0A4U0YJP4</accession>
<gene>
    <name evidence="3" type="ORF">FA869_15930</name>
</gene>
<dbReference type="Proteomes" id="UP000305198">
    <property type="component" value="Unassembled WGS sequence"/>
</dbReference>
<dbReference type="PANTHER" id="PTHR31126:SF1">
    <property type="entry name" value="TYROSINE SPECIFIC PROTEIN PHOSPHATASES DOMAIN-CONTAINING PROTEIN"/>
    <property type="match status" value="1"/>
</dbReference>
<dbReference type="InterPro" id="IPR000387">
    <property type="entry name" value="Tyr_Pase_dom"/>
</dbReference>
<feature type="domain" description="Tyrosine specific protein phosphatases" evidence="2">
    <location>
        <begin position="110"/>
        <end position="197"/>
    </location>
</feature>
<comment type="caution">
    <text evidence="3">The sequence shown here is derived from an EMBL/GenBank/DDBJ whole genome shotgun (WGS) entry which is preliminary data.</text>
</comment>
<dbReference type="InterPro" id="IPR026893">
    <property type="entry name" value="Tyr/Ser_Pase_IphP-type"/>
</dbReference>
<dbReference type="InterPro" id="IPR016130">
    <property type="entry name" value="Tyr_Pase_AS"/>
</dbReference>
<dbReference type="PROSITE" id="PS50056">
    <property type="entry name" value="TYR_PHOSPHATASE_2"/>
    <property type="match status" value="1"/>
</dbReference>
<proteinExistence type="inferred from homology"/>
<evidence type="ECO:0000313" key="4">
    <source>
        <dbReference type="Proteomes" id="UP000305198"/>
    </source>
</evidence>
<protein>
    <submittedName>
        <fullName evidence="3">Tyrosine-protein phosphatase</fullName>
    </submittedName>
</protein>
<evidence type="ECO:0000259" key="2">
    <source>
        <dbReference type="PROSITE" id="PS50056"/>
    </source>
</evidence>
<dbReference type="PROSITE" id="PS00383">
    <property type="entry name" value="TYR_PHOSPHATASE_1"/>
    <property type="match status" value="1"/>
</dbReference>
<dbReference type="AlphaFoldDB" id="A0A4U0YJP4"/>
<sequence length="257" mass="28517">MELQLAGTDNFRSLKGMPAHGGRRIGGHILLRSDQLHMLDDEGWKVLGELGVRTVCDLRSEAERLHIPNRLPPGLQQLALDVSSDMRADKRIAMVLAQNPSPAGAQTMMLEVYRRLPEMLAPHLTRLFGLFESGAVPVLIHCAAGKDRTGFAVATLLHALGVRRECIVADYQLSARRMAEASEARREVMSKAIRAMIGQPCSDETIDVVMDARPDYLHTAYASVNDQYGSMEGYLLACAGLDEPRLQRLRDRWLMAD</sequence>
<name>A0A4U0YJP4_9GAMM</name>
<dbReference type="SUPFAM" id="SSF52799">
    <property type="entry name" value="(Phosphotyrosine protein) phosphatases II"/>
    <property type="match status" value="1"/>
</dbReference>
<dbReference type="EMBL" id="SWAV01000007">
    <property type="protein sequence ID" value="TKA89691.1"/>
    <property type="molecule type" value="Genomic_DNA"/>
</dbReference>
<reference evidence="3 4" key="1">
    <citation type="submission" date="2019-04" db="EMBL/GenBank/DDBJ databases">
        <title>Crypto-aerobic microbial life in anoxic (sulfidic) marine sediments.</title>
        <authorList>
            <person name="Bhattacharya S."/>
            <person name="Roy C."/>
            <person name="Mondal N."/>
            <person name="Sarkar J."/>
            <person name="Mandal S."/>
            <person name="Rameez M.J."/>
            <person name="Ghosh W."/>
        </authorList>
    </citation>
    <scope>NUCLEOTIDE SEQUENCE [LARGE SCALE GENOMIC DNA]</scope>
    <source>
        <strain evidence="3 4">SBBB</strain>
    </source>
</reference>
<comment type="similarity">
    <text evidence="1">Belongs to the protein-tyrosine phosphatase family.</text>
</comment>
<dbReference type="Gene3D" id="3.90.190.10">
    <property type="entry name" value="Protein tyrosine phosphatase superfamily"/>
    <property type="match status" value="1"/>
</dbReference>
<dbReference type="InterPro" id="IPR029021">
    <property type="entry name" value="Prot-tyrosine_phosphatase-like"/>
</dbReference>
<dbReference type="GO" id="GO:0004721">
    <property type="term" value="F:phosphoprotein phosphatase activity"/>
    <property type="evidence" value="ECO:0007669"/>
    <property type="project" value="InterPro"/>
</dbReference>
<dbReference type="PANTHER" id="PTHR31126">
    <property type="entry name" value="TYROSINE-PROTEIN PHOSPHATASE"/>
    <property type="match status" value="1"/>
</dbReference>
<evidence type="ECO:0000313" key="3">
    <source>
        <dbReference type="EMBL" id="TKA89691.1"/>
    </source>
</evidence>
<dbReference type="Pfam" id="PF13350">
    <property type="entry name" value="Y_phosphatase3"/>
    <property type="match status" value="1"/>
</dbReference>
<dbReference type="RefSeq" id="WP_136870063.1">
    <property type="nucleotide sequence ID" value="NZ_SWAV01000007.1"/>
</dbReference>